<protein>
    <submittedName>
        <fullName evidence="2">Uncharacterized protein</fullName>
    </submittedName>
</protein>
<feature type="region of interest" description="Disordered" evidence="1">
    <location>
        <begin position="34"/>
        <end position="53"/>
    </location>
</feature>
<feature type="compositionally biased region" description="Polar residues" evidence="1">
    <location>
        <begin position="7"/>
        <end position="18"/>
    </location>
</feature>
<dbReference type="Proteomes" id="UP000663832">
    <property type="component" value="Unassembled WGS sequence"/>
</dbReference>
<keyword evidence="5" id="KW-1185">Reference proteome</keyword>
<proteinExistence type="predicted"/>
<evidence type="ECO:0000313" key="6">
    <source>
        <dbReference type="Proteomes" id="UP000663877"/>
    </source>
</evidence>
<dbReference type="EMBL" id="CAJNOM010000114">
    <property type="protein sequence ID" value="CAF1077157.1"/>
    <property type="molecule type" value="Genomic_DNA"/>
</dbReference>
<dbReference type="EMBL" id="CAJNOI010000063">
    <property type="protein sequence ID" value="CAF0980239.1"/>
    <property type="molecule type" value="Genomic_DNA"/>
</dbReference>
<evidence type="ECO:0000313" key="5">
    <source>
        <dbReference type="Proteomes" id="UP000663832"/>
    </source>
</evidence>
<gene>
    <name evidence="2" type="ORF">BJG266_LOCUS14828</name>
    <name evidence="3" type="ORF">QVE165_LOCUS19019</name>
    <name evidence="4" type="ORF">QVE165_LOCUS39475</name>
</gene>
<feature type="region of interest" description="Disordered" evidence="1">
    <location>
        <begin position="1"/>
        <end position="26"/>
    </location>
</feature>
<dbReference type="AlphaFoldDB" id="A0A814FED8"/>
<dbReference type="EMBL" id="CAJNOM010000438">
    <property type="protein sequence ID" value="CAF1438835.1"/>
    <property type="molecule type" value="Genomic_DNA"/>
</dbReference>
<accession>A0A814FED8</accession>
<comment type="caution">
    <text evidence="2">The sequence shown here is derived from an EMBL/GenBank/DDBJ whole genome shotgun (WGS) entry which is preliminary data.</text>
</comment>
<evidence type="ECO:0000313" key="3">
    <source>
        <dbReference type="EMBL" id="CAF1077157.1"/>
    </source>
</evidence>
<evidence type="ECO:0000313" key="2">
    <source>
        <dbReference type="EMBL" id="CAF0980239.1"/>
    </source>
</evidence>
<evidence type="ECO:0000256" key="1">
    <source>
        <dbReference type="SAM" id="MobiDB-lite"/>
    </source>
</evidence>
<reference evidence="2" key="1">
    <citation type="submission" date="2021-02" db="EMBL/GenBank/DDBJ databases">
        <authorList>
            <person name="Nowell W R."/>
        </authorList>
    </citation>
    <scope>NUCLEOTIDE SEQUENCE</scope>
</reference>
<dbReference type="Proteomes" id="UP000663877">
    <property type="component" value="Unassembled WGS sequence"/>
</dbReference>
<organism evidence="2 6">
    <name type="scientific">Adineta steineri</name>
    <dbReference type="NCBI Taxonomy" id="433720"/>
    <lineage>
        <taxon>Eukaryota</taxon>
        <taxon>Metazoa</taxon>
        <taxon>Spiralia</taxon>
        <taxon>Gnathifera</taxon>
        <taxon>Rotifera</taxon>
        <taxon>Eurotatoria</taxon>
        <taxon>Bdelloidea</taxon>
        <taxon>Adinetida</taxon>
        <taxon>Adinetidae</taxon>
        <taxon>Adineta</taxon>
    </lineage>
</organism>
<name>A0A814FED8_9BILA</name>
<evidence type="ECO:0000313" key="4">
    <source>
        <dbReference type="EMBL" id="CAF1438835.1"/>
    </source>
</evidence>
<sequence length="77" mass="8482">MPLNNIDIVSSPSPQTPGSDDYLTPNEHLSLTSARTSSNKEYNTVPQPSLPSSSWISLRNQMKMLVPKSILLCTTYS</sequence>